<sequence length="105" mass="11791">MLDKVKKPAKKNTAFDIWWSALPLDIRQNNDLAFARRCFRAGHVVAAKPGKTKYTFRAGRLVVSVWATNSREAVKEATVELDYRVAKPEKRSRASGCRLTPATDA</sequence>
<dbReference type="EMBL" id="SBHX01000008">
    <property type="protein sequence ID" value="RWX36208.1"/>
    <property type="molecule type" value="Genomic_DNA"/>
</dbReference>
<comment type="caution">
    <text evidence="1">The sequence shown here is derived from an EMBL/GenBank/DDBJ whole genome shotgun (WGS) entry which is preliminary data.</text>
</comment>
<dbReference type="Proteomes" id="UP000283817">
    <property type="component" value="Unassembled WGS sequence"/>
</dbReference>
<name>A0A444IB38_RHILE</name>
<reference evidence="1 2" key="1">
    <citation type="submission" date="2019-01" db="EMBL/GenBank/DDBJ databases">
        <title>RHIZO-ID as a novel technology for direct rhizobia identification.</title>
        <authorList>
            <person name="De Meyer S.E."/>
        </authorList>
    </citation>
    <scope>NUCLEOTIDE SEQUENCE [LARGE SCALE GENOMIC DNA]</scope>
    <source>
        <strain evidence="1 2">WSM448</strain>
    </source>
</reference>
<evidence type="ECO:0000313" key="2">
    <source>
        <dbReference type="Proteomes" id="UP000283817"/>
    </source>
</evidence>
<organism evidence="1 2">
    <name type="scientific">Rhizobium leguminosarum</name>
    <dbReference type="NCBI Taxonomy" id="384"/>
    <lineage>
        <taxon>Bacteria</taxon>
        <taxon>Pseudomonadati</taxon>
        <taxon>Pseudomonadota</taxon>
        <taxon>Alphaproteobacteria</taxon>
        <taxon>Hyphomicrobiales</taxon>
        <taxon>Rhizobiaceae</taxon>
        <taxon>Rhizobium/Agrobacterium group</taxon>
        <taxon>Rhizobium</taxon>
    </lineage>
</organism>
<evidence type="ECO:0000313" key="1">
    <source>
        <dbReference type="EMBL" id="RWX36208.1"/>
    </source>
</evidence>
<dbReference type="RefSeq" id="WP_128409860.1">
    <property type="nucleotide sequence ID" value="NZ_SBHX01000008.1"/>
</dbReference>
<accession>A0A444IB38</accession>
<proteinExistence type="predicted"/>
<gene>
    <name evidence="1" type="ORF">EHI47_03510</name>
</gene>
<protein>
    <submittedName>
        <fullName evidence="1">Uncharacterized protein</fullName>
    </submittedName>
</protein>
<dbReference type="AlphaFoldDB" id="A0A444IB38"/>